<dbReference type="InterPro" id="IPR036388">
    <property type="entry name" value="WH-like_DNA-bd_sf"/>
</dbReference>
<keyword evidence="11" id="KW-1185">Reference proteome</keyword>
<evidence type="ECO:0000256" key="1">
    <source>
        <dbReference type="ARBA" id="ARBA00022553"/>
    </source>
</evidence>
<sequence length="243" mass="26937">MNTTPHILVVDDDHEIRDLLARFLTKHGLRVSAARDGAEMSKLLDAHAVDLVVLDLMMPGEDGLSLTRRLRAQGCAIPIIMLTAMGEDTDRIVGLEVGADDYLPKPFNPRELLARIKAVLRRAPTESDAVAAPAIGGGHRLSFHDWVLDMATRDLTDANGVVLTLSAGEFDLLRAFVEHPRRVLSRDQLLDLARGRQAIPFDRSIDIQVSRLRRKLNDDPKEPQLIKTVRGGGYLFTAEVTRL</sequence>
<evidence type="ECO:0000313" key="11">
    <source>
        <dbReference type="Proteomes" id="UP000680714"/>
    </source>
</evidence>
<dbReference type="PANTHER" id="PTHR48111">
    <property type="entry name" value="REGULATOR OF RPOS"/>
    <property type="match status" value="1"/>
</dbReference>
<comment type="caution">
    <text evidence="10">The sequence shown here is derived from an EMBL/GenBank/DDBJ whole genome shotgun (WGS) entry which is preliminary data.</text>
</comment>
<dbReference type="Pfam" id="PF00486">
    <property type="entry name" value="Trans_reg_C"/>
    <property type="match status" value="1"/>
</dbReference>
<dbReference type="PROSITE" id="PS51755">
    <property type="entry name" value="OMPR_PHOB"/>
    <property type="match status" value="1"/>
</dbReference>
<dbReference type="InterPro" id="IPR011006">
    <property type="entry name" value="CheY-like_superfamily"/>
</dbReference>
<dbReference type="Gene3D" id="6.10.250.690">
    <property type="match status" value="1"/>
</dbReference>
<keyword evidence="5" id="KW-0804">Transcription</keyword>
<dbReference type="PANTHER" id="PTHR48111:SF4">
    <property type="entry name" value="DNA-BINDING DUAL TRANSCRIPTIONAL REGULATOR OMPR"/>
    <property type="match status" value="1"/>
</dbReference>
<feature type="modified residue" description="4-aspartylphosphate" evidence="6">
    <location>
        <position position="55"/>
    </location>
</feature>
<dbReference type="InterPro" id="IPR001867">
    <property type="entry name" value="OmpR/PhoB-type_DNA-bd"/>
</dbReference>
<evidence type="ECO:0000259" key="9">
    <source>
        <dbReference type="PROSITE" id="PS51755"/>
    </source>
</evidence>
<feature type="domain" description="OmpR/PhoB-type" evidence="9">
    <location>
        <begin position="138"/>
        <end position="238"/>
    </location>
</feature>
<evidence type="ECO:0000256" key="4">
    <source>
        <dbReference type="ARBA" id="ARBA00023125"/>
    </source>
</evidence>
<dbReference type="RefSeq" id="WP_211546419.1">
    <property type="nucleotide sequence ID" value="NZ_JAGTUF010000002.1"/>
</dbReference>
<dbReference type="InterPro" id="IPR039420">
    <property type="entry name" value="WalR-like"/>
</dbReference>
<feature type="DNA-binding region" description="OmpR/PhoB-type" evidence="7">
    <location>
        <begin position="138"/>
        <end position="238"/>
    </location>
</feature>
<evidence type="ECO:0000259" key="8">
    <source>
        <dbReference type="PROSITE" id="PS50110"/>
    </source>
</evidence>
<evidence type="ECO:0000256" key="5">
    <source>
        <dbReference type="ARBA" id="ARBA00023163"/>
    </source>
</evidence>
<dbReference type="SMART" id="SM00862">
    <property type="entry name" value="Trans_reg_C"/>
    <property type="match status" value="1"/>
</dbReference>
<protein>
    <submittedName>
        <fullName evidence="10">Response regulator</fullName>
    </submittedName>
</protein>
<accession>A0ABS5I9G3</accession>
<dbReference type="Gene3D" id="3.40.50.2300">
    <property type="match status" value="1"/>
</dbReference>
<keyword evidence="1 6" id="KW-0597">Phosphoprotein</keyword>
<dbReference type="EMBL" id="JAGTUF010000002">
    <property type="protein sequence ID" value="MBR9970906.1"/>
    <property type="molecule type" value="Genomic_DNA"/>
</dbReference>
<keyword evidence="2" id="KW-0902">Two-component regulatory system</keyword>
<feature type="domain" description="Response regulatory" evidence="8">
    <location>
        <begin position="6"/>
        <end position="120"/>
    </location>
</feature>
<evidence type="ECO:0000256" key="6">
    <source>
        <dbReference type="PROSITE-ProRule" id="PRU00169"/>
    </source>
</evidence>
<dbReference type="Pfam" id="PF00072">
    <property type="entry name" value="Response_reg"/>
    <property type="match status" value="1"/>
</dbReference>
<dbReference type="SUPFAM" id="SSF46894">
    <property type="entry name" value="C-terminal effector domain of the bipartite response regulators"/>
    <property type="match status" value="1"/>
</dbReference>
<dbReference type="Gene3D" id="1.10.10.10">
    <property type="entry name" value="Winged helix-like DNA-binding domain superfamily/Winged helix DNA-binding domain"/>
    <property type="match status" value="1"/>
</dbReference>
<reference evidence="10 11" key="1">
    <citation type="submission" date="2021-04" db="EMBL/GenBank/DDBJ databases">
        <title>Magnetospirillum sulfuroxidans sp. nov., a facultative chemolithoautotrophic sulfur-oxidizing alphaproteobacterium isolated from freshwater sediment and proposals for Paramagetospirillum gen. nov., and Magnetospirillaceae fam. nov.</title>
        <authorList>
            <person name="Koziaeva V."/>
            <person name="Geelhoed J.S."/>
            <person name="Sorokin D.Y."/>
            <person name="Grouzdev D.S."/>
        </authorList>
    </citation>
    <scope>NUCLEOTIDE SEQUENCE [LARGE SCALE GENOMIC DNA]</scope>
    <source>
        <strain evidence="10 11">J10</strain>
    </source>
</reference>
<name>A0ABS5I9G3_9PROT</name>
<gene>
    <name evidence="10" type="ORF">KEC16_04180</name>
</gene>
<dbReference type="SMART" id="SM00448">
    <property type="entry name" value="REC"/>
    <property type="match status" value="1"/>
</dbReference>
<dbReference type="PROSITE" id="PS50110">
    <property type="entry name" value="RESPONSE_REGULATORY"/>
    <property type="match status" value="1"/>
</dbReference>
<dbReference type="InterPro" id="IPR016032">
    <property type="entry name" value="Sig_transdc_resp-reg_C-effctor"/>
</dbReference>
<dbReference type="SUPFAM" id="SSF52172">
    <property type="entry name" value="CheY-like"/>
    <property type="match status" value="1"/>
</dbReference>
<evidence type="ECO:0000256" key="3">
    <source>
        <dbReference type="ARBA" id="ARBA00023015"/>
    </source>
</evidence>
<proteinExistence type="predicted"/>
<organism evidence="10 11">
    <name type="scientific">Magnetospirillum sulfuroxidans</name>
    <dbReference type="NCBI Taxonomy" id="611300"/>
    <lineage>
        <taxon>Bacteria</taxon>
        <taxon>Pseudomonadati</taxon>
        <taxon>Pseudomonadota</taxon>
        <taxon>Alphaproteobacteria</taxon>
        <taxon>Rhodospirillales</taxon>
        <taxon>Rhodospirillaceae</taxon>
        <taxon>Magnetospirillum</taxon>
    </lineage>
</organism>
<evidence type="ECO:0000256" key="7">
    <source>
        <dbReference type="PROSITE-ProRule" id="PRU01091"/>
    </source>
</evidence>
<evidence type="ECO:0000256" key="2">
    <source>
        <dbReference type="ARBA" id="ARBA00023012"/>
    </source>
</evidence>
<evidence type="ECO:0000313" key="10">
    <source>
        <dbReference type="EMBL" id="MBR9970906.1"/>
    </source>
</evidence>
<dbReference type="CDD" id="cd00383">
    <property type="entry name" value="trans_reg_C"/>
    <property type="match status" value="1"/>
</dbReference>
<keyword evidence="3" id="KW-0805">Transcription regulation</keyword>
<dbReference type="InterPro" id="IPR001789">
    <property type="entry name" value="Sig_transdc_resp-reg_receiver"/>
</dbReference>
<dbReference type="Proteomes" id="UP000680714">
    <property type="component" value="Unassembled WGS sequence"/>
</dbReference>
<keyword evidence="4 7" id="KW-0238">DNA-binding</keyword>